<dbReference type="Proteomes" id="UP001459204">
    <property type="component" value="Unassembled WGS sequence"/>
</dbReference>
<dbReference type="Pfam" id="PF04480">
    <property type="entry name" value="DUF559"/>
    <property type="match status" value="1"/>
</dbReference>
<gene>
    <name evidence="2" type="ORF">AAD027_10070</name>
</gene>
<sequence length="134" mass="15443">MQGQTSRKIIQGKLQQRLRNQPTKAEHRLWQHLRSRQLAGCKFRRQHPFGDYILDFACLERKIVVELDGSQHADDVPYDTGRTRFLESAGFKVLRFWNNEVFDNIEGVVEVILDSLISRTTTPSPPNPPLEGEG</sequence>
<dbReference type="CDD" id="cd01038">
    <property type="entry name" value="Endonuclease_DUF559"/>
    <property type="match status" value="1"/>
</dbReference>
<comment type="caution">
    <text evidence="2">The sequence shown here is derived from an EMBL/GenBank/DDBJ whole genome shotgun (WGS) entry which is preliminary data.</text>
</comment>
<dbReference type="InterPro" id="IPR011335">
    <property type="entry name" value="Restrct_endonuc-II-like"/>
</dbReference>
<evidence type="ECO:0000313" key="2">
    <source>
        <dbReference type="EMBL" id="MEL1264710.1"/>
    </source>
</evidence>
<evidence type="ECO:0000259" key="1">
    <source>
        <dbReference type="Pfam" id="PF04480"/>
    </source>
</evidence>
<dbReference type="InterPro" id="IPR007569">
    <property type="entry name" value="DUF559"/>
</dbReference>
<dbReference type="RefSeq" id="WP_341725902.1">
    <property type="nucleotide sequence ID" value="NZ_JBBWWT010000004.1"/>
</dbReference>
<keyword evidence="3" id="KW-1185">Reference proteome</keyword>
<evidence type="ECO:0000313" key="3">
    <source>
        <dbReference type="Proteomes" id="UP001459204"/>
    </source>
</evidence>
<accession>A0ABU9J164</accession>
<proteinExistence type="predicted"/>
<dbReference type="PANTHER" id="PTHR38590">
    <property type="entry name" value="BLL0828 PROTEIN"/>
    <property type="match status" value="1"/>
</dbReference>
<reference evidence="2 3" key="1">
    <citation type="submission" date="2024-04" db="EMBL/GenBank/DDBJ databases">
        <title>Draft genome sequence of Pseudoxanthomonas putridarboris WD12.</title>
        <authorList>
            <person name="Oh J."/>
        </authorList>
    </citation>
    <scope>NUCLEOTIDE SEQUENCE [LARGE SCALE GENOMIC DNA]</scope>
    <source>
        <strain evidence="2 3">WD12</strain>
    </source>
</reference>
<dbReference type="InterPro" id="IPR047216">
    <property type="entry name" value="Endonuclease_DUF559_bact"/>
</dbReference>
<organism evidence="2 3">
    <name type="scientific">Pseudoxanthomonas putridarboris</name>
    <dbReference type="NCBI Taxonomy" id="752605"/>
    <lineage>
        <taxon>Bacteria</taxon>
        <taxon>Pseudomonadati</taxon>
        <taxon>Pseudomonadota</taxon>
        <taxon>Gammaproteobacteria</taxon>
        <taxon>Lysobacterales</taxon>
        <taxon>Lysobacteraceae</taxon>
        <taxon>Pseudoxanthomonas</taxon>
    </lineage>
</organism>
<dbReference type="EMBL" id="JBBWWT010000004">
    <property type="protein sequence ID" value="MEL1264710.1"/>
    <property type="molecule type" value="Genomic_DNA"/>
</dbReference>
<dbReference type="SUPFAM" id="SSF52980">
    <property type="entry name" value="Restriction endonuclease-like"/>
    <property type="match status" value="1"/>
</dbReference>
<feature type="domain" description="DUF559" evidence="1">
    <location>
        <begin position="14"/>
        <end position="116"/>
    </location>
</feature>
<dbReference type="Gene3D" id="3.40.960.10">
    <property type="entry name" value="VSR Endonuclease"/>
    <property type="match status" value="1"/>
</dbReference>
<dbReference type="PANTHER" id="PTHR38590:SF1">
    <property type="entry name" value="BLL0828 PROTEIN"/>
    <property type="match status" value="1"/>
</dbReference>
<protein>
    <submittedName>
        <fullName evidence="2">DUF559 domain-containing protein</fullName>
    </submittedName>
</protein>
<name>A0ABU9J164_9GAMM</name>